<gene>
    <name evidence="1" type="ORF">MRB53_006251</name>
</gene>
<evidence type="ECO:0000313" key="2">
    <source>
        <dbReference type="Proteomes" id="UP001234297"/>
    </source>
</evidence>
<comment type="caution">
    <text evidence="1">The sequence shown here is derived from an EMBL/GenBank/DDBJ whole genome shotgun (WGS) entry which is preliminary data.</text>
</comment>
<protein>
    <submittedName>
        <fullName evidence="1">Uncharacterized protein</fullName>
    </submittedName>
</protein>
<dbReference type="EMBL" id="CM056810">
    <property type="protein sequence ID" value="KAJ8644503.1"/>
    <property type="molecule type" value="Genomic_DNA"/>
</dbReference>
<dbReference type="Proteomes" id="UP001234297">
    <property type="component" value="Chromosome 2"/>
</dbReference>
<reference evidence="1 2" key="1">
    <citation type="journal article" date="2022" name="Hortic Res">
        <title>A haplotype resolved chromosomal level avocado genome allows analysis of novel avocado genes.</title>
        <authorList>
            <person name="Nath O."/>
            <person name="Fletcher S.J."/>
            <person name="Hayward A."/>
            <person name="Shaw L.M."/>
            <person name="Masouleh A.K."/>
            <person name="Furtado A."/>
            <person name="Henry R.J."/>
            <person name="Mitter N."/>
        </authorList>
    </citation>
    <scope>NUCLEOTIDE SEQUENCE [LARGE SCALE GENOMIC DNA]</scope>
    <source>
        <strain evidence="2">cv. Hass</strain>
    </source>
</reference>
<keyword evidence="2" id="KW-1185">Reference proteome</keyword>
<proteinExistence type="predicted"/>
<organism evidence="1 2">
    <name type="scientific">Persea americana</name>
    <name type="common">Avocado</name>
    <dbReference type="NCBI Taxonomy" id="3435"/>
    <lineage>
        <taxon>Eukaryota</taxon>
        <taxon>Viridiplantae</taxon>
        <taxon>Streptophyta</taxon>
        <taxon>Embryophyta</taxon>
        <taxon>Tracheophyta</taxon>
        <taxon>Spermatophyta</taxon>
        <taxon>Magnoliopsida</taxon>
        <taxon>Magnoliidae</taxon>
        <taxon>Laurales</taxon>
        <taxon>Lauraceae</taxon>
        <taxon>Persea</taxon>
    </lineage>
</organism>
<evidence type="ECO:0000313" key="1">
    <source>
        <dbReference type="EMBL" id="KAJ8644503.1"/>
    </source>
</evidence>
<name>A0ACC2MGI8_PERAE</name>
<accession>A0ACC2MGI8</accession>
<sequence length="150" mass="15553">MALRGKAAEIESALVKQEARLKEEFLAEHDTITEEEVGRLSADYKAELPGIRDRAWELGFSCSDSKLAAVSQASVLPSQSCPEANAVPGAPQEAPAVSADPEGCQVAAVVEVPPEDVAVVPEAAPTATEASAVVAEVPPEIDCNVEAAAF</sequence>